<keyword evidence="1" id="KW-0732">Signal</keyword>
<dbReference type="PANTHER" id="PTHR22933">
    <property type="entry name" value="FI18007P1-RELATED"/>
    <property type="match status" value="1"/>
</dbReference>
<reference evidence="4" key="1">
    <citation type="submission" date="2011-05" db="EMBL/GenBank/DDBJ databases">
        <authorList>
            <person name="Richards S.R."/>
            <person name="Qu J."/>
            <person name="Jiang H."/>
            <person name="Jhangiani S.N."/>
            <person name="Agravi P."/>
            <person name="Goodspeed R."/>
            <person name="Gross S."/>
            <person name="Mandapat C."/>
            <person name="Jackson L."/>
            <person name="Mathew T."/>
            <person name="Pu L."/>
            <person name="Thornton R."/>
            <person name="Saada N."/>
            <person name="Wilczek-Boney K.B."/>
            <person name="Lee S."/>
            <person name="Kovar C."/>
            <person name="Wu Y."/>
            <person name="Scherer S.E."/>
            <person name="Worley K.C."/>
            <person name="Muzny D.M."/>
            <person name="Gibbs R."/>
        </authorList>
    </citation>
    <scope>NUCLEOTIDE SEQUENCE</scope>
    <source>
        <strain evidence="4">Brora</strain>
    </source>
</reference>
<dbReference type="Proteomes" id="UP000014500">
    <property type="component" value="Unassembled WGS sequence"/>
</dbReference>
<reference evidence="3" key="2">
    <citation type="submission" date="2015-02" db="UniProtKB">
        <authorList>
            <consortium name="EnsemblMetazoa"/>
        </authorList>
    </citation>
    <scope>IDENTIFICATION</scope>
</reference>
<dbReference type="EnsemblMetazoa" id="SMAR012780-RA">
    <property type="protein sequence ID" value="SMAR012780-PA"/>
    <property type="gene ID" value="SMAR012780"/>
</dbReference>
<dbReference type="AlphaFoldDB" id="T1JG12"/>
<dbReference type="SMART" id="SM00494">
    <property type="entry name" value="ChtBD2"/>
    <property type="match status" value="1"/>
</dbReference>
<dbReference type="GO" id="GO:0008061">
    <property type="term" value="F:chitin binding"/>
    <property type="evidence" value="ECO:0007669"/>
    <property type="project" value="InterPro"/>
</dbReference>
<dbReference type="PROSITE" id="PS50940">
    <property type="entry name" value="CHIT_BIND_II"/>
    <property type="match status" value="1"/>
</dbReference>
<feature type="chain" id="PRO_5004579615" description="Chitin-binding type-2 domain-containing protein" evidence="1">
    <location>
        <begin position="20"/>
        <end position="164"/>
    </location>
</feature>
<dbReference type="SUPFAM" id="SSF57625">
    <property type="entry name" value="Invertebrate chitin-binding proteins"/>
    <property type="match status" value="1"/>
</dbReference>
<dbReference type="InterPro" id="IPR052976">
    <property type="entry name" value="Scoloptoxin-like"/>
</dbReference>
<sequence length="164" mass="18888">MKYSTPLFVLFYICTVLSAETFGATRFALNGRTPPQNFQVPIDRQSSDVPFPLVTQLSVPSTAQFDIPEEEEEEEEDEVPPSLTSIPRSLRFSCRNRIQGFYADPQAGCQVYHRCLYDGRRYSFLCGKGTIFNQKNFVCDHWYNYNCNDAEIDAHENARMSFIL</sequence>
<organism evidence="3 4">
    <name type="scientific">Strigamia maritima</name>
    <name type="common">European centipede</name>
    <name type="synonym">Geophilus maritimus</name>
    <dbReference type="NCBI Taxonomy" id="126957"/>
    <lineage>
        <taxon>Eukaryota</taxon>
        <taxon>Metazoa</taxon>
        <taxon>Ecdysozoa</taxon>
        <taxon>Arthropoda</taxon>
        <taxon>Myriapoda</taxon>
        <taxon>Chilopoda</taxon>
        <taxon>Pleurostigmophora</taxon>
        <taxon>Geophilomorpha</taxon>
        <taxon>Linotaeniidae</taxon>
        <taxon>Strigamia</taxon>
    </lineage>
</organism>
<keyword evidence="4" id="KW-1185">Reference proteome</keyword>
<evidence type="ECO:0000313" key="4">
    <source>
        <dbReference type="Proteomes" id="UP000014500"/>
    </source>
</evidence>
<dbReference type="EMBL" id="JH432192">
    <property type="status" value="NOT_ANNOTATED_CDS"/>
    <property type="molecule type" value="Genomic_DNA"/>
</dbReference>
<evidence type="ECO:0000259" key="2">
    <source>
        <dbReference type="PROSITE" id="PS50940"/>
    </source>
</evidence>
<feature type="signal peptide" evidence="1">
    <location>
        <begin position="1"/>
        <end position="19"/>
    </location>
</feature>
<dbReference type="PANTHER" id="PTHR22933:SF43">
    <property type="entry name" value="LP10131P"/>
    <property type="match status" value="1"/>
</dbReference>
<evidence type="ECO:0000313" key="3">
    <source>
        <dbReference type="EnsemblMetazoa" id="SMAR012780-PA"/>
    </source>
</evidence>
<dbReference type="GO" id="GO:0005576">
    <property type="term" value="C:extracellular region"/>
    <property type="evidence" value="ECO:0007669"/>
    <property type="project" value="InterPro"/>
</dbReference>
<accession>T1JG12</accession>
<dbReference type="HOGENOM" id="CLU_1621121_0_0_1"/>
<dbReference type="InterPro" id="IPR002557">
    <property type="entry name" value="Chitin-bd_dom"/>
</dbReference>
<dbReference type="InterPro" id="IPR036508">
    <property type="entry name" value="Chitin-bd_dom_sf"/>
</dbReference>
<proteinExistence type="predicted"/>
<dbReference type="PhylomeDB" id="T1JG12"/>
<protein>
    <recommendedName>
        <fullName evidence="2">Chitin-binding type-2 domain-containing protein</fullName>
    </recommendedName>
</protein>
<name>T1JG12_STRMM</name>
<dbReference type="Gene3D" id="2.170.140.10">
    <property type="entry name" value="Chitin binding domain"/>
    <property type="match status" value="1"/>
</dbReference>
<evidence type="ECO:0000256" key="1">
    <source>
        <dbReference type="SAM" id="SignalP"/>
    </source>
</evidence>
<feature type="domain" description="Chitin-binding type-2" evidence="2">
    <location>
        <begin position="91"/>
        <end position="149"/>
    </location>
</feature>
<dbReference type="Pfam" id="PF01607">
    <property type="entry name" value="CBM_14"/>
    <property type="match status" value="1"/>
</dbReference>